<organism evidence="3 4">
    <name type="scientific">Stemphylium lycopersici</name>
    <name type="common">Tomato gray leaf spot disease fungus</name>
    <name type="synonym">Thyrospora lycopersici</name>
    <dbReference type="NCBI Taxonomy" id="183478"/>
    <lineage>
        <taxon>Eukaryota</taxon>
        <taxon>Fungi</taxon>
        <taxon>Dikarya</taxon>
        <taxon>Ascomycota</taxon>
        <taxon>Pezizomycotina</taxon>
        <taxon>Dothideomycetes</taxon>
        <taxon>Pleosporomycetidae</taxon>
        <taxon>Pleosporales</taxon>
        <taxon>Pleosporineae</taxon>
        <taxon>Pleosporaceae</taxon>
        <taxon>Stemphylium</taxon>
    </lineage>
</organism>
<gene>
    <name evidence="3" type="ORF">DDE83_006943</name>
</gene>
<keyword evidence="2" id="KW-0472">Membrane</keyword>
<dbReference type="Proteomes" id="UP000249619">
    <property type="component" value="Unassembled WGS sequence"/>
</dbReference>
<name>A0A364MXH2_STELY</name>
<dbReference type="EMBL" id="QGDH01000115">
    <property type="protein sequence ID" value="RAR06457.1"/>
    <property type="molecule type" value="Genomic_DNA"/>
</dbReference>
<proteinExistence type="predicted"/>
<keyword evidence="2" id="KW-1133">Transmembrane helix</keyword>
<evidence type="ECO:0000256" key="2">
    <source>
        <dbReference type="SAM" id="Phobius"/>
    </source>
</evidence>
<keyword evidence="2" id="KW-0812">Transmembrane</keyword>
<keyword evidence="4" id="KW-1185">Reference proteome</keyword>
<evidence type="ECO:0000256" key="1">
    <source>
        <dbReference type="SAM" id="MobiDB-lite"/>
    </source>
</evidence>
<evidence type="ECO:0000313" key="3">
    <source>
        <dbReference type="EMBL" id="RAR06457.1"/>
    </source>
</evidence>
<feature type="transmembrane region" description="Helical" evidence="2">
    <location>
        <begin position="30"/>
        <end position="53"/>
    </location>
</feature>
<evidence type="ECO:0000313" key="4">
    <source>
        <dbReference type="Proteomes" id="UP000249619"/>
    </source>
</evidence>
<protein>
    <submittedName>
        <fullName evidence="3">Uncharacterized protein</fullName>
    </submittedName>
</protein>
<sequence>MAPIPADNSAPSNTDLEAKPRSGYWSKANIALTAIFATVFLALFLAALTFCIYRGNQRRKLNKRKPDGDGLLANEDKTHMFSRNIESNVTLYVDSEAEARNKRVSTASTHLVPLQVTPVEETKNPIDYNTESSGTGPSTGTGVSSMSRHSSGTLSTMVLSPVLSPTVDEGDMGVRPGAGRPRSTSTASQRARYYERTPTNIDIPPIPRIVHTPSE</sequence>
<feature type="compositionally biased region" description="Low complexity" evidence="1">
    <location>
        <begin position="130"/>
        <end position="147"/>
    </location>
</feature>
<dbReference type="OrthoDB" id="3783802at2759"/>
<accession>A0A364MXH2</accession>
<feature type="region of interest" description="Disordered" evidence="1">
    <location>
        <begin position="124"/>
        <end position="153"/>
    </location>
</feature>
<feature type="region of interest" description="Disordered" evidence="1">
    <location>
        <begin position="165"/>
        <end position="194"/>
    </location>
</feature>
<reference evidence="4" key="1">
    <citation type="submission" date="2018-05" db="EMBL/GenBank/DDBJ databases">
        <title>Draft genome sequence of Stemphylium lycopersici strain CIDEFI 213.</title>
        <authorList>
            <person name="Medina R."/>
            <person name="Franco M.E.E."/>
            <person name="Lucentini C.G."/>
            <person name="Saparrat M.C.N."/>
            <person name="Balatti P.A."/>
        </authorList>
    </citation>
    <scope>NUCLEOTIDE SEQUENCE [LARGE SCALE GENOMIC DNA]</scope>
    <source>
        <strain evidence="4">CIDEFI 213</strain>
    </source>
</reference>
<comment type="caution">
    <text evidence="3">The sequence shown here is derived from an EMBL/GenBank/DDBJ whole genome shotgun (WGS) entry which is preliminary data.</text>
</comment>
<dbReference type="AlphaFoldDB" id="A0A364MXH2"/>